<evidence type="ECO:0000313" key="2">
    <source>
        <dbReference type="Proteomes" id="UP000481153"/>
    </source>
</evidence>
<name>A0A6G0X7X7_9STRA</name>
<proteinExistence type="predicted"/>
<dbReference type="EMBL" id="VJMJ01000090">
    <property type="protein sequence ID" value="KAF0736076.1"/>
    <property type="molecule type" value="Genomic_DNA"/>
</dbReference>
<organism evidence="1 2">
    <name type="scientific">Aphanomyces euteiches</name>
    <dbReference type="NCBI Taxonomy" id="100861"/>
    <lineage>
        <taxon>Eukaryota</taxon>
        <taxon>Sar</taxon>
        <taxon>Stramenopiles</taxon>
        <taxon>Oomycota</taxon>
        <taxon>Saprolegniomycetes</taxon>
        <taxon>Saprolegniales</taxon>
        <taxon>Verrucalvaceae</taxon>
        <taxon>Aphanomyces</taxon>
    </lineage>
</organism>
<dbReference type="AlphaFoldDB" id="A0A6G0X7X7"/>
<protein>
    <submittedName>
        <fullName evidence="1">Uncharacterized protein</fullName>
    </submittedName>
</protein>
<dbReference type="Proteomes" id="UP000481153">
    <property type="component" value="Unassembled WGS sequence"/>
</dbReference>
<keyword evidence="2" id="KW-1185">Reference proteome</keyword>
<sequence>MQQLLDGGVQDSINEDTFGKDTEQLRLFEIMRIQPVEVTILTAHKPLSTMAGPTKASTSIHADGFHATSALRGADGSTATIK</sequence>
<reference evidence="1 2" key="1">
    <citation type="submission" date="2019-07" db="EMBL/GenBank/DDBJ databases">
        <title>Genomics analysis of Aphanomyces spp. identifies a new class of oomycete effector associated with host adaptation.</title>
        <authorList>
            <person name="Gaulin E."/>
        </authorList>
    </citation>
    <scope>NUCLEOTIDE SEQUENCE [LARGE SCALE GENOMIC DNA]</scope>
    <source>
        <strain evidence="1 2">ATCC 201684</strain>
    </source>
</reference>
<accession>A0A6G0X7X7</accession>
<gene>
    <name evidence="1" type="ORF">Ae201684_007662</name>
</gene>
<comment type="caution">
    <text evidence="1">The sequence shown here is derived from an EMBL/GenBank/DDBJ whole genome shotgun (WGS) entry which is preliminary data.</text>
</comment>
<evidence type="ECO:0000313" key="1">
    <source>
        <dbReference type="EMBL" id="KAF0736076.1"/>
    </source>
</evidence>